<dbReference type="OMA" id="MAMWREG"/>
<sequence length="387" mass="41527">MDSKLLTRFLPIAVFAPLSYFGKQAIFSNLELTPAPQLLEASCPALPLPLAVAEASLFPNRLRYTGVRGIDDFTCIIVTFFQQLSTRAARPLLAGTLMPLLVASVFFMWAEAARRGAPRAVRLPTVFCVVYQVVTFALTMPVYWLLFTVSGAAGLHRRIPGAAPASGGGDDAHRPDGIITRRRAEAAAFGTLVGCALPTLAMFTLSSPYWTALWQPFPLLVEFARALYLLVRPSTSPTANAPPKASSLASANGHTTVRRAYQLLFFACAALYAFYIYPLLARLDVSVLRATFLPVVQRASAGSASLEDAAVDLIKRDFCFGGGATLLASLWWADGPAEVAASVAWLVGGSVLLGPGAAFVGMAMWREGKIERAVRAVKAGIEEKKID</sequence>
<keyword evidence="1" id="KW-1133">Transmembrane helix</keyword>
<protein>
    <submittedName>
        <fullName evidence="2">Uncharacterized protein</fullName>
    </submittedName>
</protein>
<feature type="transmembrane region" description="Helical" evidence="1">
    <location>
        <begin position="260"/>
        <end position="280"/>
    </location>
</feature>
<dbReference type="Proteomes" id="UP000053558">
    <property type="component" value="Unassembled WGS sequence"/>
</dbReference>
<dbReference type="GeneID" id="19198696"/>
<evidence type="ECO:0000313" key="2">
    <source>
        <dbReference type="EMBL" id="EIW78351.1"/>
    </source>
</evidence>
<proteinExistence type="predicted"/>
<organism evidence="2 3">
    <name type="scientific">Coniophora puteana (strain RWD-64-598)</name>
    <name type="common">Brown rot fungus</name>
    <dbReference type="NCBI Taxonomy" id="741705"/>
    <lineage>
        <taxon>Eukaryota</taxon>
        <taxon>Fungi</taxon>
        <taxon>Dikarya</taxon>
        <taxon>Basidiomycota</taxon>
        <taxon>Agaricomycotina</taxon>
        <taxon>Agaricomycetes</taxon>
        <taxon>Agaricomycetidae</taxon>
        <taxon>Boletales</taxon>
        <taxon>Coniophorineae</taxon>
        <taxon>Coniophoraceae</taxon>
        <taxon>Coniophora</taxon>
    </lineage>
</organism>
<comment type="caution">
    <text evidence="2">The sequence shown here is derived from an EMBL/GenBank/DDBJ whole genome shotgun (WGS) entry which is preliminary data.</text>
</comment>
<evidence type="ECO:0000313" key="3">
    <source>
        <dbReference type="Proteomes" id="UP000053558"/>
    </source>
</evidence>
<reference evidence="3" key="1">
    <citation type="journal article" date="2012" name="Science">
        <title>The Paleozoic origin of enzymatic lignin decomposition reconstructed from 31 fungal genomes.</title>
        <authorList>
            <person name="Floudas D."/>
            <person name="Binder M."/>
            <person name="Riley R."/>
            <person name="Barry K."/>
            <person name="Blanchette R.A."/>
            <person name="Henrissat B."/>
            <person name="Martinez A.T."/>
            <person name="Otillar R."/>
            <person name="Spatafora J.W."/>
            <person name="Yadav J.S."/>
            <person name="Aerts A."/>
            <person name="Benoit I."/>
            <person name="Boyd A."/>
            <person name="Carlson A."/>
            <person name="Copeland A."/>
            <person name="Coutinho P.M."/>
            <person name="de Vries R.P."/>
            <person name="Ferreira P."/>
            <person name="Findley K."/>
            <person name="Foster B."/>
            <person name="Gaskell J."/>
            <person name="Glotzer D."/>
            <person name="Gorecki P."/>
            <person name="Heitman J."/>
            <person name="Hesse C."/>
            <person name="Hori C."/>
            <person name="Igarashi K."/>
            <person name="Jurgens J.A."/>
            <person name="Kallen N."/>
            <person name="Kersten P."/>
            <person name="Kohler A."/>
            <person name="Kuees U."/>
            <person name="Kumar T.K.A."/>
            <person name="Kuo A."/>
            <person name="LaButti K."/>
            <person name="Larrondo L.F."/>
            <person name="Lindquist E."/>
            <person name="Ling A."/>
            <person name="Lombard V."/>
            <person name="Lucas S."/>
            <person name="Lundell T."/>
            <person name="Martin R."/>
            <person name="McLaughlin D.J."/>
            <person name="Morgenstern I."/>
            <person name="Morin E."/>
            <person name="Murat C."/>
            <person name="Nagy L.G."/>
            <person name="Nolan M."/>
            <person name="Ohm R.A."/>
            <person name="Patyshakuliyeva A."/>
            <person name="Rokas A."/>
            <person name="Ruiz-Duenas F.J."/>
            <person name="Sabat G."/>
            <person name="Salamov A."/>
            <person name="Samejima M."/>
            <person name="Schmutz J."/>
            <person name="Slot J.C."/>
            <person name="St John F."/>
            <person name="Stenlid J."/>
            <person name="Sun H."/>
            <person name="Sun S."/>
            <person name="Syed K."/>
            <person name="Tsang A."/>
            <person name="Wiebenga A."/>
            <person name="Young D."/>
            <person name="Pisabarro A."/>
            <person name="Eastwood D.C."/>
            <person name="Martin F."/>
            <person name="Cullen D."/>
            <person name="Grigoriev I.V."/>
            <person name="Hibbett D.S."/>
        </authorList>
    </citation>
    <scope>NUCLEOTIDE SEQUENCE [LARGE SCALE GENOMIC DNA]</scope>
    <source>
        <strain evidence="3">RWD-64-598 SS2</strain>
    </source>
</reference>
<accession>A0A5M3MI89</accession>
<feature type="transmembrane region" description="Helical" evidence="1">
    <location>
        <begin position="92"/>
        <end position="109"/>
    </location>
</feature>
<feature type="transmembrane region" description="Helical" evidence="1">
    <location>
        <begin position="129"/>
        <end position="149"/>
    </location>
</feature>
<gene>
    <name evidence="2" type="ORF">CONPUDRAFT_108199</name>
</gene>
<dbReference type="KEGG" id="cput:CONPUDRAFT_108199"/>
<feature type="transmembrane region" description="Helical" evidence="1">
    <location>
        <begin position="339"/>
        <end position="365"/>
    </location>
</feature>
<dbReference type="AlphaFoldDB" id="A0A5M3MI89"/>
<dbReference type="EMBL" id="JH711582">
    <property type="protein sequence ID" value="EIW78351.1"/>
    <property type="molecule type" value="Genomic_DNA"/>
</dbReference>
<feature type="transmembrane region" description="Helical" evidence="1">
    <location>
        <begin position="186"/>
        <end position="206"/>
    </location>
</feature>
<evidence type="ECO:0000256" key="1">
    <source>
        <dbReference type="SAM" id="Phobius"/>
    </source>
</evidence>
<keyword evidence="3" id="KW-1185">Reference proteome</keyword>
<dbReference type="OrthoDB" id="72269at2759"/>
<dbReference type="RefSeq" id="XP_007771402.1">
    <property type="nucleotide sequence ID" value="XM_007773212.1"/>
</dbReference>
<keyword evidence="1" id="KW-0812">Transmembrane</keyword>
<name>A0A5M3MI89_CONPW</name>
<keyword evidence="1" id="KW-0472">Membrane</keyword>